<organism evidence="5 6">
    <name type="scientific">Niabella drilacis (strain DSM 25811 / CCM 8410 / CCUG 62505 / LMG 26954 / E90)</name>
    <dbReference type="NCBI Taxonomy" id="1285928"/>
    <lineage>
        <taxon>Bacteria</taxon>
        <taxon>Pseudomonadati</taxon>
        <taxon>Bacteroidota</taxon>
        <taxon>Chitinophagia</taxon>
        <taxon>Chitinophagales</taxon>
        <taxon>Chitinophagaceae</taxon>
        <taxon>Niabella</taxon>
    </lineage>
</organism>
<evidence type="ECO:0000259" key="4">
    <source>
        <dbReference type="PROSITE" id="PS01124"/>
    </source>
</evidence>
<sequence>MKILYENVALPHDRSFSIWSELPEMKEEVVLRSHPHFELVLIENCAGRRFSGGHVEDFYEAELVLVGPHLPHGWQYSSAIDPEMPVHAITARFSPDFLGRDFLKRPEARLLTGLFTNAARGMRFYGKTITGAKVLLQAMLFEKELARLGLMLQLLEVLARSRSYLLLNPAGINIVKKAGEVQIMSNVLTYIRHHFLQPVSLQKVAALVPMSVPAFCRFFKAKTGKTVIGMVKELRIGYAAKLLLEGRLNVSETCYQCGYSSLSNFNKHFRELQGMSPREFAERYFVAAYEPGILV</sequence>
<keyword evidence="3" id="KW-0804">Transcription</keyword>
<dbReference type="PANTHER" id="PTHR43280">
    <property type="entry name" value="ARAC-FAMILY TRANSCRIPTIONAL REGULATOR"/>
    <property type="match status" value="1"/>
</dbReference>
<keyword evidence="6" id="KW-1185">Reference proteome</keyword>
<accession>A0A1G6RL67</accession>
<keyword evidence="2 5" id="KW-0238">DNA-binding</keyword>
<dbReference type="AlphaFoldDB" id="A0A1G6RL67"/>
<dbReference type="PROSITE" id="PS00041">
    <property type="entry name" value="HTH_ARAC_FAMILY_1"/>
    <property type="match status" value="1"/>
</dbReference>
<evidence type="ECO:0000313" key="6">
    <source>
        <dbReference type="Proteomes" id="UP000198757"/>
    </source>
</evidence>
<protein>
    <submittedName>
        <fullName evidence="5">AraC-type DNA-binding protein</fullName>
    </submittedName>
</protein>
<gene>
    <name evidence="5" type="ORF">SAMN04487894_105323</name>
</gene>
<dbReference type="InterPro" id="IPR018060">
    <property type="entry name" value="HTH_AraC"/>
</dbReference>
<dbReference type="SMART" id="SM00342">
    <property type="entry name" value="HTH_ARAC"/>
    <property type="match status" value="1"/>
</dbReference>
<keyword evidence="1" id="KW-0805">Transcription regulation</keyword>
<feature type="domain" description="HTH araC/xylS-type" evidence="4">
    <location>
        <begin position="185"/>
        <end position="283"/>
    </location>
</feature>
<dbReference type="EMBL" id="FMZO01000005">
    <property type="protein sequence ID" value="SDD05410.1"/>
    <property type="molecule type" value="Genomic_DNA"/>
</dbReference>
<evidence type="ECO:0000256" key="3">
    <source>
        <dbReference type="ARBA" id="ARBA00023163"/>
    </source>
</evidence>
<dbReference type="PROSITE" id="PS01124">
    <property type="entry name" value="HTH_ARAC_FAMILY_2"/>
    <property type="match status" value="1"/>
</dbReference>
<dbReference type="OrthoDB" id="745435at2"/>
<dbReference type="PANTHER" id="PTHR43280:SF27">
    <property type="entry name" value="TRANSCRIPTIONAL REGULATOR MTLR"/>
    <property type="match status" value="1"/>
</dbReference>
<dbReference type="InterPro" id="IPR009057">
    <property type="entry name" value="Homeodomain-like_sf"/>
</dbReference>
<dbReference type="RefSeq" id="WP_090390284.1">
    <property type="nucleotide sequence ID" value="NZ_FMZO01000005.1"/>
</dbReference>
<dbReference type="GO" id="GO:0043565">
    <property type="term" value="F:sequence-specific DNA binding"/>
    <property type="evidence" value="ECO:0007669"/>
    <property type="project" value="InterPro"/>
</dbReference>
<dbReference type="Pfam" id="PF12833">
    <property type="entry name" value="HTH_18"/>
    <property type="match status" value="1"/>
</dbReference>
<dbReference type="GO" id="GO:0003700">
    <property type="term" value="F:DNA-binding transcription factor activity"/>
    <property type="evidence" value="ECO:0007669"/>
    <property type="project" value="InterPro"/>
</dbReference>
<proteinExistence type="predicted"/>
<dbReference type="Proteomes" id="UP000198757">
    <property type="component" value="Unassembled WGS sequence"/>
</dbReference>
<evidence type="ECO:0000313" key="5">
    <source>
        <dbReference type="EMBL" id="SDD05410.1"/>
    </source>
</evidence>
<dbReference type="InterPro" id="IPR018062">
    <property type="entry name" value="HTH_AraC-typ_CS"/>
</dbReference>
<name>A0A1G6RL67_NIADE</name>
<evidence type="ECO:0000256" key="1">
    <source>
        <dbReference type="ARBA" id="ARBA00023015"/>
    </source>
</evidence>
<dbReference type="SUPFAM" id="SSF46689">
    <property type="entry name" value="Homeodomain-like"/>
    <property type="match status" value="2"/>
</dbReference>
<reference evidence="6" key="1">
    <citation type="submission" date="2016-10" db="EMBL/GenBank/DDBJ databases">
        <authorList>
            <person name="Varghese N."/>
            <person name="Submissions S."/>
        </authorList>
    </citation>
    <scope>NUCLEOTIDE SEQUENCE [LARGE SCALE GENOMIC DNA]</scope>
    <source>
        <strain evidence="6">DSM 25811 / CCM 8410 / LMG 26954 / E90</strain>
    </source>
</reference>
<evidence type="ECO:0000256" key="2">
    <source>
        <dbReference type="ARBA" id="ARBA00023125"/>
    </source>
</evidence>
<dbReference type="STRING" id="1285928.SAMN04487894_105323"/>
<dbReference type="Gene3D" id="1.10.10.60">
    <property type="entry name" value="Homeodomain-like"/>
    <property type="match status" value="2"/>
</dbReference>